<evidence type="ECO:0000256" key="1">
    <source>
        <dbReference type="SAM" id="MobiDB-lite"/>
    </source>
</evidence>
<evidence type="ECO:0000259" key="2">
    <source>
        <dbReference type="PROSITE" id="PS50004"/>
    </source>
</evidence>
<protein>
    <recommendedName>
        <fullName evidence="2">C2 domain-containing protein</fullName>
    </recommendedName>
</protein>
<name>A0A7S1JYV0_9ALVE</name>
<evidence type="ECO:0000313" key="3">
    <source>
        <dbReference type="EMBL" id="CAD9057803.1"/>
    </source>
</evidence>
<organism evidence="3">
    <name type="scientific">Vitrella brassicaformis</name>
    <dbReference type="NCBI Taxonomy" id="1169539"/>
    <lineage>
        <taxon>Eukaryota</taxon>
        <taxon>Sar</taxon>
        <taxon>Alveolata</taxon>
        <taxon>Colpodellida</taxon>
        <taxon>Vitrellaceae</taxon>
        <taxon>Vitrella</taxon>
    </lineage>
</organism>
<dbReference type="InterPro" id="IPR000008">
    <property type="entry name" value="C2_dom"/>
</dbReference>
<dbReference type="AlphaFoldDB" id="A0A7S1JYV0"/>
<proteinExistence type="predicted"/>
<dbReference type="PROSITE" id="PS50004">
    <property type="entry name" value="C2"/>
    <property type="match status" value="1"/>
</dbReference>
<gene>
    <name evidence="3" type="ORF">VBRA1451_LOCUS12871</name>
</gene>
<sequence length="500" mass="57212">MPQLDAKQVTPKGDGCCGCKPRDKEQNEADVDAAGGDKAEKADSSPPNMYLHVDLLQGRNLPAQDEDGNVDPLWEIWVDDKRVESQDPSKNPPVRTRNPSWLHRVVVPFSLDPLTRPHFPPVLLRFSDWDNGTSEKMGQFIEWNPIDLDKTKKPLDLNEAHEPKWYDLASGDSIRYEDFEKLDFKSQRSRWQHNAKMLACIGFSSECPESIKTTTPEKYDITKQLTGQEEVLQLSMDILGLRGLAPRVFGYELTMEPPSGTRLKTDSDRRLPLEVPNDNSPARNVRHPRHDTKHGMDTVGIRVSSPPFHAPMLKYLQFDKRGTPSRLLPDVKFRLIGLGPFKYEASLSVPLHDYHLLDDEAHDTNETRALASNTNDWGLSRLPVVCERKIDVTVDVYAEKSGGLWYAPDVTVGRLLFSHELFSIKSQVFPYKMQVEQQAQEEENEWQSFNADNQFQDGNEPFQNPILVIKDLEKKGWDHKAYLEMRRMETPRRISTARQG</sequence>
<accession>A0A7S1JYV0</accession>
<feature type="region of interest" description="Disordered" evidence="1">
    <location>
        <begin position="1"/>
        <end position="49"/>
    </location>
</feature>
<reference evidence="3" key="1">
    <citation type="submission" date="2021-01" db="EMBL/GenBank/DDBJ databases">
        <authorList>
            <person name="Corre E."/>
            <person name="Pelletier E."/>
            <person name="Niang G."/>
            <person name="Scheremetjew M."/>
            <person name="Finn R."/>
            <person name="Kale V."/>
            <person name="Holt S."/>
            <person name="Cochrane G."/>
            <person name="Meng A."/>
            <person name="Brown T."/>
            <person name="Cohen L."/>
        </authorList>
    </citation>
    <scope>NUCLEOTIDE SEQUENCE</scope>
    <source>
        <strain evidence="3">CCMP3346</strain>
    </source>
</reference>
<feature type="domain" description="C2" evidence="2">
    <location>
        <begin position="32"/>
        <end position="166"/>
    </location>
</feature>
<dbReference type="Pfam" id="PF00168">
    <property type="entry name" value="C2"/>
    <property type="match status" value="1"/>
</dbReference>
<dbReference type="EMBL" id="HBGB01022291">
    <property type="protein sequence ID" value="CAD9057803.1"/>
    <property type="molecule type" value="Transcribed_RNA"/>
</dbReference>
<dbReference type="Gene3D" id="2.60.40.150">
    <property type="entry name" value="C2 domain"/>
    <property type="match status" value="1"/>
</dbReference>
<dbReference type="SUPFAM" id="SSF49562">
    <property type="entry name" value="C2 domain (Calcium/lipid-binding domain, CaLB)"/>
    <property type="match status" value="1"/>
</dbReference>
<feature type="region of interest" description="Disordered" evidence="1">
    <location>
        <begin position="259"/>
        <end position="298"/>
    </location>
</feature>
<feature type="compositionally biased region" description="Basic and acidic residues" evidence="1">
    <location>
        <begin position="263"/>
        <end position="272"/>
    </location>
</feature>
<dbReference type="InterPro" id="IPR035892">
    <property type="entry name" value="C2_domain_sf"/>
</dbReference>